<comment type="caution">
    <text evidence="1">The sequence shown here is derived from an EMBL/GenBank/DDBJ whole genome shotgun (WGS) entry which is preliminary data.</text>
</comment>
<dbReference type="EMBL" id="VSRR010060384">
    <property type="protein sequence ID" value="MPC82655.1"/>
    <property type="molecule type" value="Genomic_DNA"/>
</dbReference>
<sequence>MAARRLSKFCTASSNCTLVTYAEAKAKEFRQHNYWSASHIPALHKFVVHYRQPSIYKHLQRFLDLGTTKFFPKNGTDEHSGRLL</sequence>
<reference evidence="1 2" key="1">
    <citation type="submission" date="2019-05" db="EMBL/GenBank/DDBJ databases">
        <title>Another draft genome of Portunus trituberculatus and its Hox gene families provides insights of decapod evolution.</title>
        <authorList>
            <person name="Jeong J.-H."/>
            <person name="Song I."/>
            <person name="Kim S."/>
            <person name="Choi T."/>
            <person name="Kim D."/>
            <person name="Ryu S."/>
            <person name="Kim W."/>
        </authorList>
    </citation>
    <scope>NUCLEOTIDE SEQUENCE [LARGE SCALE GENOMIC DNA]</scope>
    <source>
        <tissue evidence="1">Muscle</tissue>
    </source>
</reference>
<organism evidence="1 2">
    <name type="scientific">Portunus trituberculatus</name>
    <name type="common">Swimming crab</name>
    <name type="synonym">Neptunus trituberculatus</name>
    <dbReference type="NCBI Taxonomy" id="210409"/>
    <lineage>
        <taxon>Eukaryota</taxon>
        <taxon>Metazoa</taxon>
        <taxon>Ecdysozoa</taxon>
        <taxon>Arthropoda</taxon>
        <taxon>Crustacea</taxon>
        <taxon>Multicrustacea</taxon>
        <taxon>Malacostraca</taxon>
        <taxon>Eumalacostraca</taxon>
        <taxon>Eucarida</taxon>
        <taxon>Decapoda</taxon>
        <taxon>Pleocyemata</taxon>
        <taxon>Brachyura</taxon>
        <taxon>Eubrachyura</taxon>
        <taxon>Portunoidea</taxon>
        <taxon>Portunidae</taxon>
        <taxon>Portuninae</taxon>
        <taxon>Portunus</taxon>
    </lineage>
</organism>
<evidence type="ECO:0000313" key="2">
    <source>
        <dbReference type="Proteomes" id="UP000324222"/>
    </source>
</evidence>
<accession>A0A5B7IK09</accession>
<protein>
    <submittedName>
        <fullName evidence="1">Uncharacterized protein</fullName>
    </submittedName>
</protein>
<proteinExistence type="predicted"/>
<keyword evidence="2" id="KW-1185">Reference proteome</keyword>
<gene>
    <name evidence="1" type="ORF">E2C01_077332</name>
</gene>
<dbReference type="AlphaFoldDB" id="A0A5B7IK09"/>
<name>A0A5B7IK09_PORTR</name>
<evidence type="ECO:0000313" key="1">
    <source>
        <dbReference type="EMBL" id="MPC82655.1"/>
    </source>
</evidence>
<dbReference type="Proteomes" id="UP000324222">
    <property type="component" value="Unassembled WGS sequence"/>
</dbReference>